<keyword evidence="10" id="KW-1185">Reference proteome</keyword>
<comment type="similarity">
    <text evidence="2">Belongs to the MgtC/SapB family.</text>
</comment>
<keyword evidence="3" id="KW-1003">Cell membrane</keyword>
<protein>
    <submittedName>
        <fullName evidence="9">MgtC/SapB family protein</fullName>
    </submittedName>
</protein>
<dbReference type="InterPro" id="IPR049177">
    <property type="entry name" value="MgtC_SapB_SrpB_YhiD_N"/>
</dbReference>
<feature type="domain" description="MgtC/SapB/SrpB/YhiD N-terminal" evidence="8">
    <location>
        <begin position="11"/>
        <end position="141"/>
    </location>
</feature>
<feature type="transmembrane region" description="Helical" evidence="7">
    <location>
        <begin position="71"/>
        <end position="90"/>
    </location>
</feature>
<evidence type="ECO:0000256" key="7">
    <source>
        <dbReference type="SAM" id="Phobius"/>
    </source>
</evidence>
<evidence type="ECO:0000256" key="4">
    <source>
        <dbReference type="ARBA" id="ARBA00022692"/>
    </source>
</evidence>
<feature type="transmembrane region" description="Helical" evidence="7">
    <location>
        <begin position="36"/>
        <end position="59"/>
    </location>
</feature>
<reference evidence="10" key="1">
    <citation type="journal article" date="2019" name="Int. J. Syst. Evol. Microbiol.">
        <title>The Global Catalogue of Microorganisms (GCM) 10K type strain sequencing project: providing services to taxonomists for standard genome sequencing and annotation.</title>
        <authorList>
            <consortium name="The Broad Institute Genomics Platform"/>
            <consortium name="The Broad Institute Genome Sequencing Center for Infectious Disease"/>
            <person name="Wu L."/>
            <person name="Ma J."/>
        </authorList>
    </citation>
    <scope>NUCLEOTIDE SEQUENCE [LARGE SCALE GENOMIC DNA]</scope>
    <source>
        <strain evidence="10">JCM 17664</strain>
    </source>
</reference>
<comment type="subcellular location">
    <subcellularLocation>
        <location evidence="1">Cell membrane</location>
        <topology evidence="1">Multi-pass membrane protein</topology>
    </subcellularLocation>
</comment>
<sequence length="229" mass="25040">MISTEQIVIRLCVAALLGSVVGLERQRRDWAAGLRTHMQVCLGSALVMIVSAFGFSDILGTPHVTLDPSRIAAQVVSGIGFLGAGTILFLRREVIRGLTTAAGLWTVAGVGLAVGAGLFLAAVVTTFLTLIILALIKPVEKRLFNQNRQRILKMILYRRQASLQSIRDILENNSLHVAQVVIQRGDKPEEDDVEFILTRDAALNNITRAAEQLREAEGVREIRYADDEA</sequence>
<evidence type="ECO:0000256" key="3">
    <source>
        <dbReference type="ARBA" id="ARBA00022475"/>
    </source>
</evidence>
<evidence type="ECO:0000256" key="5">
    <source>
        <dbReference type="ARBA" id="ARBA00022989"/>
    </source>
</evidence>
<evidence type="ECO:0000256" key="1">
    <source>
        <dbReference type="ARBA" id="ARBA00004651"/>
    </source>
</evidence>
<evidence type="ECO:0000313" key="9">
    <source>
        <dbReference type="EMBL" id="GAA4314769.1"/>
    </source>
</evidence>
<feature type="transmembrane region" description="Helical" evidence="7">
    <location>
        <begin position="102"/>
        <end position="135"/>
    </location>
</feature>
<proteinExistence type="inferred from homology"/>
<dbReference type="PANTHER" id="PTHR33778">
    <property type="entry name" value="PROTEIN MGTC"/>
    <property type="match status" value="1"/>
</dbReference>
<evidence type="ECO:0000256" key="2">
    <source>
        <dbReference type="ARBA" id="ARBA00009298"/>
    </source>
</evidence>
<dbReference type="RefSeq" id="WP_344979951.1">
    <property type="nucleotide sequence ID" value="NZ_BAABFN010000006.1"/>
</dbReference>
<keyword evidence="6 7" id="KW-0472">Membrane</keyword>
<gene>
    <name evidence="9" type="ORF">GCM10023143_25750</name>
</gene>
<dbReference type="Proteomes" id="UP001501207">
    <property type="component" value="Unassembled WGS sequence"/>
</dbReference>
<accession>A0ABP8G0E5</accession>
<keyword evidence="5 7" id="KW-1133">Transmembrane helix</keyword>
<dbReference type="InterPro" id="IPR003416">
    <property type="entry name" value="MgtC/SapB/SrpB/YhiD_fam"/>
</dbReference>
<evidence type="ECO:0000259" key="8">
    <source>
        <dbReference type="Pfam" id="PF02308"/>
    </source>
</evidence>
<evidence type="ECO:0000256" key="6">
    <source>
        <dbReference type="ARBA" id="ARBA00023136"/>
    </source>
</evidence>
<name>A0ABP8G0E5_9BACT</name>
<keyword evidence="4 7" id="KW-0812">Transmembrane</keyword>
<organism evidence="9 10">
    <name type="scientific">Compostibacter hankyongensis</name>
    <dbReference type="NCBI Taxonomy" id="1007089"/>
    <lineage>
        <taxon>Bacteria</taxon>
        <taxon>Pseudomonadati</taxon>
        <taxon>Bacteroidota</taxon>
        <taxon>Chitinophagia</taxon>
        <taxon>Chitinophagales</taxon>
        <taxon>Chitinophagaceae</taxon>
        <taxon>Compostibacter</taxon>
    </lineage>
</organism>
<dbReference type="Pfam" id="PF02308">
    <property type="entry name" value="MgtC"/>
    <property type="match status" value="1"/>
</dbReference>
<dbReference type="EMBL" id="BAABFN010000006">
    <property type="protein sequence ID" value="GAA4314769.1"/>
    <property type="molecule type" value="Genomic_DNA"/>
</dbReference>
<dbReference type="PANTHER" id="PTHR33778:SF1">
    <property type="entry name" value="MAGNESIUM TRANSPORTER YHID-RELATED"/>
    <property type="match status" value="1"/>
</dbReference>
<comment type="caution">
    <text evidence="9">The sequence shown here is derived from an EMBL/GenBank/DDBJ whole genome shotgun (WGS) entry which is preliminary data.</text>
</comment>
<evidence type="ECO:0000313" key="10">
    <source>
        <dbReference type="Proteomes" id="UP001501207"/>
    </source>
</evidence>
<dbReference type="PRINTS" id="PR01837">
    <property type="entry name" value="MGTCSAPBPROT"/>
</dbReference>